<evidence type="ECO:0000313" key="2">
    <source>
        <dbReference type="Proteomes" id="UP000265816"/>
    </source>
</evidence>
<evidence type="ECO:0000313" key="1">
    <source>
        <dbReference type="EMBL" id="RID81499.1"/>
    </source>
</evidence>
<reference evidence="1 2" key="1">
    <citation type="submission" date="2018-08" db="EMBL/GenBank/DDBJ databases">
        <title>Bacillus jemisoniae sp. nov., Bacillus chryseoplanitiae sp. nov., Bacillus resnikiae sp. nov., and Bacillus frankliniae sp. nov., isolated from Viking spacecraft and associated surfaces.</title>
        <authorList>
            <person name="Seuylemezian A."/>
            <person name="Vaishampayan P."/>
        </authorList>
    </citation>
    <scope>NUCLEOTIDE SEQUENCE [LARGE SCALE GENOMIC DNA]</scope>
    <source>
        <strain evidence="1 2">JJ-247</strain>
    </source>
</reference>
<name>A0A398AUU5_9BACI</name>
<dbReference type="PANTHER" id="PTHR43845:SF1">
    <property type="entry name" value="BLR5969 PROTEIN"/>
    <property type="match status" value="1"/>
</dbReference>
<proteinExistence type="predicted"/>
<dbReference type="AlphaFoldDB" id="A0A398AUU5"/>
<organism evidence="1 2">
    <name type="scientific">Mesobacillus zeae</name>
    <dbReference type="NCBI Taxonomy" id="1917180"/>
    <lineage>
        <taxon>Bacteria</taxon>
        <taxon>Bacillati</taxon>
        <taxon>Bacillota</taxon>
        <taxon>Bacilli</taxon>
        <taxon>Bacillales</taxon>
        <taxon>Bacillaceae</taxon>
        <taxon>Mesobacillus</taxon>
    </lineage>
</organism>
<dbReference type="Proteomes" id="UP000265816">
    <property type="component" value="Unassembled WGS sequence"/>
</dbReference>
<dbReference type="InterPro" id="IPR042099">
    <property type="entry name" value="ANL_N_sf"/>
</dbReference>
<sequence length="70" mass="8235">MYNPEVETATRAEMESLQLTRLQKTVSNVFKNVPFYKEKFDELGITPEDIQQLSDVTKLPFTKKQNLREQ</sequence>
<comment type="caution">
    <text evidence="1">The sequence shown here is derived from an EMBL/GenBank/DDBJ whole genome shotgun (WGS) entry which is preliminary data.</text>
</comment>
<dbReference type="OrthoDB" id="580775at2"/>
<keyword evidence="2" id="KW-1185">Reference proteome</keyword>
<gene>
    <name evidence="1" type="ORF">D1970_21595</name>
</gene>
<dbReference type="RefSeq" id="WP_119114906.1">
    <property type="nucleotide sequence ID" value="NZ_CBCSEO010000044.1"/>
</dbReference>
<accession>A0A398AUU5</accession>
<dbReference type="PANTHER" id="PTHR43845">
    <property type="entry name" value="BLR5969 PROTEIN"/>
    <property type="match status" value="1"/>
</dbReference>
<protein>
    <recommendedName>
        <fullName evidence="3">Phenylacetate--CoA ligase</fullName>
    </recommendedName>
</protein>
<dbReference type="Gene3D" id="3.40.50.12780">
    <property type="entry name" value="N-terminal domain of ligase-like"/>
    <property type="match status" value="1"/>
</dbReference>
<dbReference type="EMBL" id="QWVT01000061">
    <property type="protein sequence ID" value="RID81499.1"/>
    <property type="molecule type" value="Genomic_DNA"/>
</dbReference>
<evidence type="ECO:0008006" key="3">
    <source>
        <dbReference type="Google" id="ProtNLM"/>
    </source>
</evidence>